<dbReference type="GO" id="GO:0043190">
    <property type="term" value="C:ATP-binding cassette (ABC) transporter complex"/>
    <property type="evidence" value="ECO:0007669"/>
    <property type="project" value="InterPro"/>
</dbReference>
<dbReference type="InterPro" id="IPR001626">
    <property type="entry name" value="ABC_TroCD"/>
</dbReference>
<keyword evidence="5 8" id="KW-0812">Transmembrane</keyword>
<sequence length="176" mass="17998">MEAFVTALLLRAGYNSALVGIGAALLGASAGAVGTFVYLRKRSLVSDAISHATLPGLVLAFIIMALTTGNGRFLPGLMLGSAVSAGLGLLTVDWMTRRTRLGEDAAIGAVLSVFFGLGIVLLTVVQSLDVGRQAGLSGYLLGSTAGMLRSEAETIALAGFGVAVAVFVLRRPFSLI</sequence>
<dbReference type="Pfam" id="PF00950">
    <property type="entry name" value="ABC-3"/>
    <property type="match status" value="1"/>
</dbReference>
<evidence type="ECO:0000256" key="7">
    <source>
        <dbReference type="ARBA" id="ARBA00023136"/>
    </source>
</evidence>
<evidence type="ECO:0000313" key="10">
    <source>
        <dbReference type="EMBL" id="CAA9356128.1"/>
    </source>
</evidence>
<name>A0A6J4MIA8_9HYPH</name>
<feature type="transmembrane region" description="Helical" evidence="9">
    <location>
        <begin position="148"/>
        <end position="169"/>
    </location>
</feature>
<keyword evidence="7 9" id="KW-0472">Membrane</keyword>
<comment type="subcellular location">
    <subcellularLocation>
        <location evidence="1 8">Cell membrane</location>
        <topology evidence="1 8">Multi-pass membrane protein</topology>
    </subcellularLocation>
</comment>
<feature type="non-terminal residue" evidence="10">
    <location>
        <position position="176"/>
    </location>
</feature>
<dbReference type="SUPFAM" id="SSF81345">
    <property type="entry name" value="ABC transporter involved in vitamin B12 uptake, BtuC"/>
    <property type="match status" value="1"/>
</dbReference>
<gene>
    <name evidence="10" type="ORF">AVDCRST_MAG90-2679</name>
</gene>
<dbReference type="GO" id="GO:0055085">
    <property type="term" value="P:transmembrane transport"/>
    <property type="evidence" value="ECO:0007669"/>
    <property type="project" value="InterPro"/>
</dbReference>
<evidence type="ECO:0000256" key="3">
    <source>
        <dbReference type="ARBA" id="ARBA00022448"/>
    </source>
</evidence>
<organism evidence="10">
    <name type="scientific">uncultured Microvirga sp</name>
    <dbReference type="NCBI Taxonomy" id="412392"/>
    <lineage>
        <taxon>Bacteria</taxon>
        <taxon>Pseudomonadati</taxon>
        <taxon>Pseudomonadota</taxon>
        <taxon>Alphaproteobacteria</taxon>
        <taxon>Hyphomicrobiales</taxon>
        <taxon>Methylobacteriaceae</taxon>
        <taxon>Microvirga</taxon>
        <taxon>environmental samples</taxon>
    </lineage>
</organism>
<evidence type="ECO:0000256" key="1">
    <source>
        <dbReference type="ARBA" id="ARBA00004651"/>
    </source>
</evidence>
<feature type="transmembrane region" description="Helical" evidence="9">
    <location>
        <begin position="17"/>
        <end position="39"/>
    </location>
</feature>
<keyword evidence="4" id="KW-1003">Cell membrane</keyword>
<evidence type="ECO:0000256" key="5">
    <source>
        <dbReference type="ARBA" id="ARBA00022692"/>
    </source>
</evidence>
<dbReference type="PANTHER" id="PTHR30477:SF3">
    <property type="entry name" value="METAL TRANSPORT SYSTEM MEMBRANE PROTEIN CT_069-RELATED"/>
    <property type="match status" value="1"/>
</dbReference>
<evidence type="ECO:0000256" key="2">
    <source>
        <dbReference type="ARBA" id="ARBA00008034"/>
    </source>
</evidence>
<dbReference type="EMBL" id="CADCUC010000552">
    <property type="protein sequence ID" value="CAA9356128.1"/>
    <property type="molecule type" value="Genomic_DNA"/>
</dbReference>
<protein>
    <submittedName>
        <fullName evidence="10">Mn-Zn_transporter_SitC</fullName>
    </submittedName>
</protein>
<dbReference type="InterPro" id="IPR037294">
    <property type="entry name" value="ABC_BtuC-like"/>
</dbReference>
<evidence type="ECO:0000256" key="6">
    <source>
        <dbReference type="ARBA" id="ARBA00022989"/>
    </source>
</evidence>
<reference evidence="10" key="1">
    <citation type="submission" date="2020-02" db="EMBL/GenBank/DDBJ databases">
        <authorList>
            <person name="Meier V. D."/>
        </authorList>
    </citation>
    <scope>NUCLEOTIDE SEQUENCE</scope>
    <source>
        <strain evidence="10">AVDCRST_MAG90</strain>
    </source>
</reference>
<dbReference type="AlphaFoldDB" id="A0A6J4MIA8"/>
<dbReference type="PANTHER" id="PTHR30477">
    <property type="entry name" value="ABC-TRANSPORTER METAL-BINDING PROTEIN"/>
    <property type="match status" value="1"/>
</dbReference>
<evidence type="ECO:0000256" key="8">
    <source>
        <dbReference type="RuleBase" id="RU003943"/>
    </source>
</evidence>
<keyword evidence="6 9" id="KW-1133">Transmembrane helix</keyword>
<keyword evidence="3 8" id="KW-0813">Transport</keyword>
<accession>A0A6J4MIA8</accession>
<comment type="similarity">
    <text evidence="2 8">Belongs to the ABC-3 integral membrane protein family.</text>
</comment>
<proteinExistence type="inferred from homology"/>
<evidence type="ECO:0000256" key="9">
    <source>
        <dbReference type="SAM" id="Phobius"/>
    </source>
</evidence>
<evidence type="ECO:0000256" key="4">
    <source>
        <dbReference type="ARBA" id="ARBA00022475"/>
    </source>
</evidence>
<feature type="transmembrane region" description="Helical" evidence="9">
    <location>
        <begin position="48"/>
        <end position="67"/>
    </location>
</feature>
<dbReference type="GO" id="GO:0010043">
    <property type="term" value="P:response to zinc ion"/>
    <property type="evidence" value="ECO:0007669"/>
    <property type="project" value="TreeGrafter"/>
</dbReference>
<feature type="transmembrane region" description="Helical" evidence="9">
    <location>
        <begin position="73"/>
        <end position="94"/>
    </location>
</feature>
<feature type="transmembrane region" description="Helical" evidence="9">
    <location>
        <begin position="106"/>
        <end position="128"/>
    </location>
</feature>